<reference evidence="1" key="2">
    <citation type="journal article" date="2015" name="Fish Shellfish Immunol.">
        <title>Early steps in the European eel (Anguilla anguilla)-Vibrio vulnificus interaction in the gills: Role of the RtxA13 toxin.</title>
        <authorList>
            <person name="Callol A."/>
            <person name="Pajuelo D."/>
            <person name="Ebbesson L."/>
            <person name="Teles M."/>
            <person name="MacKenzie S."/>
            <person name="Amaro C."/>
        </authorList>
    </citation>
    <scope>NUCLEOTIDE SEQUENCE</scope>
</reference>
<protein>
    <submittedName>
        <fullName evidence="1">Uncharacterized protein</fullName>
    </submittedName>
</protein>
<reference evidence="1" key="1">
    <citation type="submission" date="2014-11" db="EMBL/GenBank/DDBJ databases">
        <authorList>
            <person name="Amaro Gonzalez C."/>
        </authorList>
    </citation>
    <scope>NUCLEOTIDE SEQUENCE</scope>
</reference>
<dbReference type="EMBL" id="GBXM01094462">
    <property type="protein sequence ID" value="JAH14115.1"/>
    <property type="molecule type" value="Transcribed_RNA"/>
</dbReference>
<evidence type="ECO:0000313" key="1">
    <source>
        <dbReference type="EMBL" id="JAH14115.1"/>
    </source>
</evidence>
<accession>A0A0E9QCR6</accession>
<name>A0A0E9QCR6_ANGAN</name>
<dbReference type="AlphaFoldDB" id="A0A0E9QCR6"/>
<sequence length="65" mass="7167">MPSASSSVLLTLSVTTGAPSKTQKLQHKNILYKNTVARNVLFSHAQFITMFCLIKGKNHSLLGFF</sequence>
<organism evidence="1">
    <name type="scientific">Anguilla anguilla</name>
    <name type="common">European freshwater eel</name>
    <name type="synonym">Muraena anguilla</name>
    <dbReference type="NCBI Taxonomy" id="7936"/>
    <lineage>
        <taxon>Eukaryota</taxon>
        <taxon>Metazoa</taxon>
        <taxon>Chordata</taxon>
        <taxon>Craniata</taxon>
        <taxon>Vertebrata</taxon>
        <taxon>Euteleostomi</taxon>
        <taxon>Actinopterygii</taxon>
        <taxon>Neopterygii</taxon>
        <taxon>Teleostei</taxon>
        <taxon>Anguilliformes</taxon>
        <taxon>Anguillidae</taxon>
        <taxon>Anguilla</taxon>
    </lineage>
</organism>
<proteinExistence type="predicted"/>